<organism evidence="1 2">
    <name type="scientific">Algibacter lectus</name>
    <dbReference type="NCBI Taxonomy" id="221126"/>
    <lineage>
        <taxon>Bacteria</taxon>
        <taxon>Pseudomonadati</taxon>
        <taxon>Bacteroidota</taxon>
        <taxon>Flavobacteriia</taxon>
        <taxon>Flavobacteriales</taxon>
        <taxon>Flavobacteriaceae</taxon>
        <taxon>Algibacter</taxon>
    </lineage>
</organism>
<dbReference type="RefSeq" id="WP_133965512.1">
    <property type="nucleotide sequence ID" value="NZ_SORL01000003.1"/>
</dbReference>
<name>A0A4R8MLG4_9FLAO</name>
<keyword evidence="2" id="KW-1185">Reference proteome</keyword>
<accession>A0A4R8MLG4</accession>
<dbReference type="EMBL" id="SORL01000003">
    <property type="protein sequence ID" value="TDY65272.1"/>
    <property type="molecule type" value="Genomic_DNA"/>
</dbReference>
<dbReference type="AlphaFoldDB" id="A0A4R8MLG4"/>
<evidence type="ECO:0000313" key="2">
    <source>
        <dbReference type="Proteomes" id="UP000294824"/>
    </source>
</evidence>
<reference evidence="1 2" key="1">
    <citation type="submission" date="2019-03" db="EMBL/GenBank/DDBJ databases">
        <title>Genomic Encyclopedia of Type Strains, Phase III (KMG-III): the genomes of soil and plant-associated and newly described type strains.</title>
        <authorList>
            <person name="Whitman W."/>
        </authorList>
    </citation>
    <scope>NUCLEOTIDE SEQUENCE [LARGE SCALE GENOMIC DNA]</scope>
    <source>
        <strain evidence="1 2">CECT 8301</strain>
    </source>
</reference>
<evidence type="ECO:0000313" key="1">
    <source>
        <dbReference type="EMBL" id="TDY65272.1"/>
    </source>
</evidence>
<dbReference type="Proteomes" id="UP000294824">
    <property type="component" value="Unassembled WGS sequence"/>
</dbReference>
<gene>
    <name evidence="1" type="ORF">DFQ06_0198</name>
</gene>
<proteinExistence type="predicted"/>
<sequence>MRNIRNLNIILFILSFATGFSQSNLLIPQNGIEDISIRIDTTDISAVEKLYGNEFELNANQSYTRYTYPKIGLAFQYESDDKNKIIRSIFLKSPFQAKLKNGIELNKSSMKDVFEKYSDKGCFTSETYAWHSQKGISFFIKKDSTKKGYNTDNKVYKIEIHNKNKFGMTSQVNFEFDKERKEERIQEMVNILNDDDFTFEKFDDFWGIQKKNDTKPFPLKKQENFKRELEFDIAQLNSEIRIYGSVFELNILKCNNDLVYLKLTSENEILVERYSDKQIDILLNKHQNKTSIPIDIKSAIDFPSDTFVYGTFCGFAGMPPTESQTMIDLVNEGKYYKLARRLNSMNPEIATYGYIGLDFLRKKGMEIKPPELLKMAELSKSNIQLNTCQGCVFGVTETIKDVLSEDNLKVIYSAYRESGLLK</sequence>
<comment type="caution">
    <text evidence="1">The sequence shown here is derived from an EMBL/GenBank/DDBJ whole genome shotgun (WGS) entry which is preliminary data.</text>
</comment>
<protein>
    <submittedName>
        <fullName evidence="1">Uncharacterized protein</fullName>
    </submittedName>
</protein>